<dbReference type="Gene3D" id="3.90.75.20">
    <property type="match status" value="1"/>
</dbReference>
<protein>
    <recommendedName>
        <fullName evidence="1">HNH nuclease domain-containing protein</fullName>
    </recommendedName>
</protein>
<proteinExistence type="predicted"/>
<keyword evidence="3" id="KW-1185">Reference proteome</keyword>
<dbReference type="InterPro" id="IPR044925">
    <property type="entry name" value="His-Me_finger_sf"/>
</dbReference>
<sequence length="260" mass="29639">MPHYYTEEQKDFIREFAPGRYNSEIAELFNAKFGISVTEGQIKSFKANHRIKSNVSRRRVIEDVGLFTKEQKAFIKENVRGLSNRKLTDLVNQKYGLSITVKQMKTWKNNHGLSSGLKGSEGMDPPNKGTKGLYNVGGNRTSFKKGQKPLNYKPVGTERIDRDGYVLIKVSDEGPWNKRWRLKHNVIWEEANGPIPKGHCLLFLDGNKQNVSLENLQLITRSQLARLNQNHLISNDAELTKTGLIIANIYGKIGERRKSK</sequence>
<dbReference type="EMBL" id="AJLR01000045">
    <property type="protein sequence ID" value="EKN67862.1"/>
    <property type="molecule type" value="Genomic_DNA"/>
</dbReference>
<evidence type="ECO:0000313" key="2">
    <source>
        <dbReference type="EMBL" id="EKN67862.1"/>
    </source>
</evidence>
<accession>K6D5R1</accession>
<dbReference type="Pfam" id="PF13392">
    <property type="entry name" value="HNH_3"/>
    <property type="match status" value="1"/>
</dbReference>
<dbReference type="STRING" id="1131731.BAZO_08269"/>
<dbReference type="AlphaFoldDB" id="K6D5R1"/>
<organism evidence="2 3">
    <name type="scientific">Schinkia azotoformans LMG 9581</name>
    <dbReference type="NCBI Taxonomy" id="1131731"/>
    <lineage>
        <taxon>Bacteria</taxon>
        <taxon>Bacillati</taxon>
        <taxon>Bacillota</taxon>
        <taxon>Bacilli</taxon>
        <taxon>Bacillales</taxon>
        <taxon>Bacillaceae</taxon>
        <taxon>Calidifontibacillus/Schinkia group</taxon>
        <taxon>Schinkia</taxon>
    </lineage>
</organism>
<dbReference type="PATRIC" id="fig|1131731.3.peg.1728"/>
<dbReference type="SUPFAM" id="SSF54060">
    <property type="entry name" value="His-Me finger endonucleases"/>
    <property type="match status" value="1"/>
</dbReference>
<evidence type="ECO:0000259" key="1">
    <source>
        <dbReference type="Pfam" id="PF13392"/>
    </source>
</evidence>
<dbReference type="Proteomes" id="UP000006315">
    <property type="component" value="Unassembled WGS sequence"/>
</dbReference>
<dbReference type="RefSeq" id="WP_003330916.1">
    <property type="nucleotide sequence ID" value="NZ_AJLR01000045.1"/>
</dbReference>
<name>K6D5R1_SCHAZ</name>
<reference evidence="2 3" key="1">
    <citation type="journal article" date="2012" name="Front. Microbiol.">
        <title>Redundancy and modularity in membrane-associated dissimilatory nitrate reduction in Bacillus.</title>
        <authorList>
            <person name="Heylen K."/>
            <person name="Keltjens J."/>
        </authorList>
    </citation>
    <scope>NUCLEOTIDE SEQUENCE [LARGE SCALE GENOMIC DNA]</scope>
    <source>
        <strain evidence="2 3">LMG 9581</strain>
    </source>
</reference>
<comment type="caution">
    <text evidence="2">The sequence shown here is derived from an EMBL/GenBank/DDBJ whole genome shotgun (WGS) entry which is preliminary data.</text>
</comment>
<evidence type="ECO:0000313" key="3">
    <source>
        <dbReference type="Proteomes" id="UP000006315"/>
    </source>
</evidence>
<dbReference type="InterPro" id="IPR003615">
    <property type="entry name" value="HNH_nuc"/>
</dbReference>
<gene>
    <name evidence="2" type="ORF">BAZO_08269</name>
</gene>
<feature type="domain" description="HNH nuclease" evidence="1">
    <location>
        <begin position="181"/>
        <end position="226"/>
    </location>
</feature>